<evidence type="ECO:0000256" key="6">
    <source>
        <dbReference type="ARBA" id="ARBA00023170"/>
    </source>
</evidence>
<organism evidence="9 10">
    <name type="scientific">Zootermopsis nevadensis</name>
    <name type="common">Dampwood termite</name>
    <dbReference type="NCBI Taxonomy" id="136037"/>
    <lineage>
        <taxon>Eukaryota</taxon>
        <taxon>Metazoa</taxon>
        <taxon>Ecdysozoa</taxon>
        <taxon>Arthropoda</taxon>
        <taxon>Hexapoda</taxon>
        <taxon>Insecta</taxon>
        <taxon>Pterygota</taxon>
        <taxon>Neoptera</taxon>
        <taxon>Polyneoptera</taxon>
        <taxon>Dictyoptera</taxon>
        <taxon>Blattodea</taxon>
        <taxon>Blattoidea</taxon>
        <taxon>Termitoidae</taxon>
        <taxon>Termopsidae</taxon>
        <taxon>Zootermopsis</taxon>
    </lineage>
</organism>
<keyword evidence="7 8" id="KW-0807">Transducer</keyword>
<dbReference type="GO" id="GO:0030424">
    <property type="term" value="C:axon"/>
    <property type="evidence" value="ECO:0007669"/>
    <property type="project" value="TreeGrafter"/>
</dbReference>
<evidence type="ECO:0000313" key="9">
    <source>
        <dbReference type="EMBL" id="KDR19117.1"/>
    </source>
</evidence>
<evidence type="ECO:0000256" key="5">
    <source>
        <dbReference type="ARBA" id="ARBA00023136"/>
    </source>
</evidence>
<dbReference type="GO" id="GO:0005886">
    <property type="term" value="C:plasma membrane"/>
    <property type="evidence" value="ECO:0007669"/>
    <property type="project" value="UniProtKB-SubCell"/>
</dbReference>
<sequence length="411" mass="48012">MAKDAYISSRIYRYLRPLYFVCKICGLLPWYLQEDCIKRDRVSVHRIFNIAYCMLWVIVFILGLSVRILNQSYQNRSKLALKIQIFYKMHFISQYITSIVCSFHLVIISNMKFIRLLEKLSQVDYKIFSPDEEQRVNRKTSIIVISELVIILLLILSYETYNSSVHPNWDVIILISVITNIAAFITNTLTILLFTSFVVMVTRRHGHLNKLLQNVFRGHNHVNRLGYCGHVQRVSKCNATVPHVHSTGFKRINYVSTSQDIRSIRILYNELYDMVSVINFQYGFPILVMACWVLIELVLTVYSFLCCFTINTLKVAFYYIIFFFLFVKMATVCQFAENERQTSINLVHKLLLEDNIDEIDCKELGLLASQLRDMKIKYTACGFFTLNLPYLCSVTSLTVSYIIIMIQLQLV</sequence>
<dbReference type="GO" id="GO:0030425">
    <property type="term" value="C:dendrite"/>
    <property type="evidence" value="ECO:0007669"/>
    <property type="project" value="TreeGrafter"/>
</dbReference>
<feature type="transmembrane region" description="Helical" evidence="8">
    <location>
        <begin position="47"/>
        <end position="69"/>
    </location>
</feature>
<protein>
    <recommendedName>
        <fullName evidence="8">Gustatory receptor</fullName>
    </recommendedName>
</protein>
<feature type="transmembrane region" description="Helical" evidence="8">
    <location>
        <begin position="380"/>
        <end position="406"/>
    </location>
</feature>
<gene>
    <name evidence="9" type="ORF">L798_06999</name>
</gene>
<keyword evidence="3 8" id="KW-0812">Transmembrane</keyword>
<feature type="transmembrane region" description="Helical" evidence="8">
    <location>
        <begin position="271"/>
        <end position="295"/>
    </location>
</feature>
<evidence type="ECO:0000256" key="8">
    <source>
        <dbReference type="RuleBase" id="RU363108"/>
    </source>
</evidence>
<feature type="transmembrane region" description="Helical" evidence="8">
    <location>
        <begin position="89"/>
        <end position="109"/>
    </location>
</feature>
<dbReference type="GO" id="GO:0007165">
    <property type="term" value="P:signal transduction"/>
    <property type="evidence" value="ECO:0007669"/>
    <property type="project" value="UniProtKB-KW"/>
</dbReference>
<evidence type="ECO:0000256" key="4">
    <source>
        <dbReference type="ARBA" id="ARBA00022989"/>
    </source>
</evidence>
<evidence type="ECO:0000256" key="7">
    <source>
        <dbReference type="ARBA" id="ARBA00023224"/>
    </source>
</evidence>
<feature type="transmembrane region" description="Helical" evidence="8">
    <location>
        <begin position="142"/>
        <end position="161"/>
    </location>
</feature>
<proteinExistence type="inferred from homology"/>
<dbReference type="GO" id="GO:0050909">
    <property type="term" value="P:sensory perception of taste"/>
    <property type="evidence" value="ECO:0007669"/>
    <property type="project" value="InterPro"/>
</dbReference>
<evidence type="ECO:0000313" key="10">
    <source>
        <dbReference type="Proteomes" id="UP000027135"/>
    </source>
</evidence>
<dbReference type="Proteomes" id="UP000027135">
    <property type="component" value="Unassembled WGS sequence"/>
</dbReference>
<dbReference type="PANTHER" id="PTHR21143">
    <property type="entry name" value="INVERTEBRATE GUSTATORY RECEPTOR"/>
    <property type="match status" value="1"/>
</dbReference>
<comment type="subcellular location">
    <subcellularLocation>
        <location evidence="1 8">Cell membrane</location>
        <topology evidence="1 8">Multi-pass membrane protein</topology>
    </subcellularLocation>
</comment>
<dbReference type="GO" id="GO:0007635">
    <property type="term" value="P:chemosensory behavior"/>
    <property type="evidence" value="ECO:0007669"/>
    <property type="project" value="TreeGrafter"/>
</dbReference>
<dbReference type="AlphaFoldDB" id="A0A067RIJ9"/>
<accession>A0A067RIJ9</accession>
<comment type="function">
    <text evidence="8">Gustatory receptor which mediates acceptance or avoidance behavior, depending on its substrates.</text>
</comment>
<evidence type="ECO:0000256" key="1">
    <source>
        <dbReference type="ARBA" id="ARBA00004651"/>
    </source>
</evidence>
<feature type="transmembrane region" description="Helical" evidence="8">
    <location>
        <begin position="173"/>
        <end position="201"/>
    </location>
</feature>
<keyword evidence="10" id="KW-1185">Reference proteome</keyword>
<dbReference type="InterPro" id="IPR013604">
    <property type="entry name" value="7TM_chemorcpt"/>
</dbReference>
<dbReference type="EMBL" id="KK852660">
    <property type="protein sequence ID" value="KDR19117.1"/>
    <property type="molecule type" value="Genomic_DNA"/>
</dbReference>
<dbReference type="GO" id="GO:0008049">
    <property type="term" value="P:male courtship behavior"/>
    <property type="evidence" value="ECO:0007669"/>
    <property type="project" value="TreeGrafter"/>
</dbReference>
<dbReference type="OMA" id="VHRIFNI"/>
<reference evidence="9 10" key="1">
    <citation type="journal article" date="2014" name="Nat. Commun.">
        <title>Molecular traces of alternative social organization in a termite genome.</title>
        <authorList>
            <person name="Terrapon N."/>
            <person name="Li C."/>
            <person name="Robertson H.M."/>
            <person name="Ji L."/>
            <person name="Meng X."/>
            <person name="Booth W."/>
            <person name="Chen Z."/>
            <person name="Childers C.P."/>
            <person name="Glastad K.M."/>
            <person name="Gokhale K."/>
            <person name="Gowin J."/>
            <person name="Gronenberg W."/>
            <person name="Hermansen R.A."/>
            <person name="Hu H."/>
            <person name="Hunt B.G."/>
            <person name="Huylmans A.K."/>
            <person name="Khalil S.M."/>
            <person name="Mitchell R.D."/>
            <person name="Munoz-Torres M.C."/>
            <person name="Mustard J.A."/>
            <person name="Pan H."/>
            <person name="Reese J.T."/>
            <person name="Scharf M.E."/>
            <person name="Sun F."/>
            <person name="Vogel H."/>
            <person name="Xiao J."/>
            <person name="Yang W."/>
            <person name="Yang Z."/>
            <person name="Yang Z."/>
            <person name="Zhou J."/>
            <person name="Zhu J."/>
            <person name="Brent C.S."/>
            <person name="Elsik C.G."/>
            <person name="Goodisman M.A."/>
            <person name="Liberles D.A."/>
            <person name="Roe R.M."/>
            <person name="Vargo E.L."/>
            <person name="Vilcinskas A."/>
            <person name="Wang J."/>
            <person name="Bornberg-Bauer E."/>
            <person name="Korb J."/>
            <person name="Zhang G."/>
            <person name="Liebig J."/>
        </authorList>
    </citation>
    <scope>NUCLEOTIDE SEQUENCE [LARGE SCALE GENOMIC DNA]</scope>
    <source>
        <tissue evidence="9">Whole organism</tissue>
    </source>
</reference>
<dbReference type="InParanoid" id="A0A067RIJ9"/>
<dbReference type="Pfam" id="PF08395">
    <property type="entry name" value="7tm_7"/>
    <property type="match status" value="1"/>
</dbReference>
<feature type="transmembrane region" description="Helical" evidence="8">
    <location>
        <begin position="301"/>
        <end position="327"/>
    </location>
</feature>
<name>A0A067RIJ9_ZOONE</name>
<keyword evidence="2 8" id="KW-1003">Cell membrane</keyword>
<evidence type="ECO:0000256" key="2">
    <source>
        <dbReference type="ARBA" id="ARBA00022475"/>
    </source>
</evidence>
<evidence type="ECO:0000256" key="3">
    <source>
        <dbReference type="ARBA" id="ARBA00022692"/>
    </source>
</evidence>
<dbReference type="PANTHER" id="PTHR21143:SF133">
    <property type="entry name" value="GUSTATORY AND PHEROMONE RECEPTOR 32A-RELATED"/>
    <property type="match status" value="1"/>
</dbReference>
<keyword evidence="5 8" id="KW-0472">Membrane</keyword>
<dbReference type="GO" id="GO:0043025">
    <property type="term" value="C:neuronal cell body"/>
    <property type="evidence" value="ECO:0007669"/>
    <property type="project" value="TreeGrafter"/>
</dbReference>
<keyword evidence="6 8" id="KW-0675">Receptor</keyword>
<dbReference type="OrthoDB" id="6366728at2759"/>
<comment type="similarity">
    <text evidence="8">Belongs to the insect chemoreceptor superfamily. Gustatory receptor (GR) family.</text>
</comment>
<keyword evidence="4 8" id="KW-1133">Transmembrane helix</keyword>